<feature type="compositionally biased region" description="Acidic residues" evidence="1">
    <location>
        <begin position="89"/>
        <end position="101"/>
    </location>
</feature>
<sequence length="135" mass="15926">MSANDQHQDDRADIILRINQFHDNYPYVRRFISPFTIYLACAEQIKVLHNYQDSKLNFDGTGDVIRVPFASKRALKYLTGIHDILDLDTSLETDEQKQEEELEKKEKDVDDDIEYEEDEDDDDDDVDIEKKKTPR</sequence>
<feature type="compositionally biased region" description="Acidic residues" evidence="1">
    <location>
        <begin position="109"/>
        <end position="127"/>
    </location>
</feature>
<feature type="region of interest" description="Disordered" evidence="1">
    <location>
        <begin position="89"/>
        <end position="135"/>
    </location>
</feature>
<comment type="caution">
    <text evidence="2">The sequence shown here is derived from an EMBL/GenBank/DDBJ whole genome shotgun (WGS) entry which is preliminary data.</text>
</comment>
<protein>
    <submittedName>
        <fullName evidence="2">Uncharacterized protein</fullName>
    </submittedName>
</protein>
<keyword evidence="3" id="KW-1185">Reference proteome</keyword>
<proteinExistence type="predicted"/>
<gene>
    <name evidence="2" type="ORF">HCN44_010972</name>
</gene>
<evidence type="ECO:0000256" key="1">
    <source>
        <dbReference type="SAM" id="MobiDB-lite"/>
    </source>
</evidence>
<accession>A0A835CVY9</accession>
<evidence type="ECO:0000313" key="3">
    <source>
        <dbReference type="Proteomes" id="UP000639338"/>
    </source>
</evidence>
<dbReference type="AlphaFoldDB" id="A0A835CVY9"/>
<name>A0A835CVY9_APHGI</name>
<dbReference type="EMBL" id="JACMRX010000001">
    <property type="protein sequence ID" value="KAF7998564.1"/>
    <property type="molecule type" value="Genomic_DNA"/>
</dbReference>
<evidence type="ECO:0000313" key="2">
    <source>
        <dbReference type="EMBL" id="KAF7998564.1"/>
    </source>
</evidence>
<dbReference type="Proteomes" id="UP000639338">
    <property type="component" value="Unassembled WGS sequence"/>
</dbReference>
<reference evidence="2 3" key="1">
    <citation type="submission" date="2020-08" db="EMBL/GenBank/DDBJ databases">
        <title>Aphidius gifuensis genome sequencing and assembly.</title>
        <authorList>
            <person name="Du Z."/>
        </authorList>
    </citation>
    <scope>NUCLEOTIDE SEQUENCE [LARGE SCALE GENOMIC DNA]</scope>
    <source>
        <strain evidence="2">YNYX2018</strain>
        <tissue evidence="2">Adults</tissue>
    </source>
</reference>
<organism evidence="2 3">
    <name type="scientific">Aphidius gifuensis</name>
    <name type="common">Parasitoid wasp</name>
    <dbReference type="NCBI Taxonomy" id="684658"/>
    <lineage>
        <taxon>Eukaryota</taxon>
        <taxon>Metazoa</taxon>
        <taxon>Ecdysozoa</taxon>
        <taxon>Arthropoda</taxon>
        <taxon>Hexapoda</taxon>
        <taxon>Insecta</taxon>
        <taxon>Pterygota</taxon>
        <taxon>Neoptera</taxon>
        <taxon>Endopterygota</taxon>
        <taxon>Hymenoptera</taxon>
        <taxon>Apocrita</taxon>
        <taxon>Ichneumonoidea</taxon>
        <taxon>Braconidae</taxon>
        <taxon>Aphidiinae</taxon>
        <taxon>Aphidius</taxon>
    </lineage>
</organism>